<dbReference type="SUPFAM" id="SSF57625">
    <property type="entry name" value="Invertebrate chitin-binding proteins"/>
    <property type="match status" value="1"/>
</dbReference>
<dbReference type="InterPro" id="IPR036508">
    <property type="entry name" value="Chitin-bd_dom_sf"/>
</dbReference>
<dbReference type="PANTHER" id="PTHR23301">
    <property type="entry name" value="CHITIN BINDING PERITROPHIN-A"/>
    <property type="match status" value="1"/>
</dbReference>
<evidence type="ECO:0000259" key="7">
    <source>
        <dbReference type="PROSITE" id="PS50940"/>
    </source>
</evidence>
<evidence type="ECO:0000313" key="9">
    <source>
        <dbReference type="Proteomes" id="UP000073492"/>
    </source>
</evidence>
<dbReference type="InterPro" id="IPR002557">
    <property type="entry name" value="Chitin-bd_dom"/>
</dbReference>
<evidence type="ECO:0000256" key="4">
    <source>
        <dbReference type="ARBA" id="ARBA00023157"/>
    </source>
</evidence>
<evidence type="ECO:0000256" key="6">
    <source>
        <dbReference type="SAM" id="SignalP"/>
    </source>
</evidence>
<keyword evidence="3" id="KW-0677">Repeat</keyword>
<evidence type="ECO:0000313" key="8">
    <source>
        <dbReference type="EMBL" id="KXT07835.1"/>
    </source>
</evidence>
<dbReference type="InterPro" id="IPR051940">
    <property type="entry name" value="Chitin_bind-dev_reg"/>
</dbReference>
<feature type="signal peptide" evidence="6">
    <location>
        <begin position="1"/>
        <end position="23"/>
    </location>
</feature>
<proteinExistence type="predicted"/>
<name>A0A139HZE2_9PEZI</name>
<protein>
    <submittedName>
        <fullName evidence="8">Avr4</fullName>
    </submittedName>
</protein>
<dbReference type="Proteomes" id="UP000073492">
    <property type="component" value="Unassembled WGS sequence"/>
</dbReference>
<feature type="domain" description="Chitin-binding type-2" evidence="7">
    <location>
        <begin position="42"/>
        <end position="105"/>
    </location>
</feature>
<keyword evidence="4" id="KW-1015">Disulfide bond</keyword>
<dbReference type="STRING" id="113226.A0A139HZE2"/>
<dbReference type="SMR" id="A0A139HZE2"/>
<keyword evidence="2 6" id="KW-0732">Signal</keyword>
<dbReference type="GO" id="GO:0005576">
    <property type="term" value="C:extracellular region"/>
    <property type="evidence" value="ECO:0007669"/>
    <property type="project" value="InterPro"/>
</dbReference>
<evidence type="ECO:0000256" key="5">
    <source>
        <dbReference type="ARBA" id="ARBA00023180"/>
    </source>
</evidence>
<gene>
    <name evidence="8" type="ORF">AC579_1888</name>
</gene>
<keyword evidence="5" id="KW-0325">Glycoprotein</keyword>
<comment type="caution">
    <text evidence="8">The sequence shown here is derived from an EMBL/GenBank/DDBJ whole genome shotgun (WGS) entry which is preliminary data.</text>
</comment>
<dbReference type="Gene3D" id="2.170.140.10">
    <property type="entry name" value="Chitin binding domain"/>
    <property type="match status" value="1"/>
</dbReference>
<dbReference type="Pfam" id="PF01607">
    <property type="entry name" value="CBM_14"/>
    <property type="match status" value="1"/>
</dbReference>
<dbReference type="SMART" id="SM00494">
    <property type="entry name" value="ChtBD2"/>
    <property type="match status" value="1"/>
</dbReference>
<dbReference type="PROSITE" id="PS50940">
    <property type="entry name" value="CHIT_BIND_II"/>
    <property type="match status" value="1"/>
</dbReference>
<feature type="chain" id="PRO_5007297030" evidence="6">
    <location>
        <begin position="24"/>
        <end position="128"/>
    </location>
</feature>
<accession>A0A139HZE2</accession>
<dbReference type="OrthoDB" id="6020543at2759"/>
<keyword evidence="1" id="KW-0147">Chitin-binding</keyword>
<organism evidence="8 9">
    <name type="scientific">Pseudocercospora musae</name>
    <dbReference type="NCBI Taxonomy" id="113226"/>
    <lineage>
        <taxon>Eukaryota</taxon>
        <taxon>Fungi</taxon>
        <taxon>Dikarya</taxon>
        <taxon>Ascomycota</taxon>
        <taxon>Pezizomycotina</taxon>
        <taxon>Dothideomycetes</taxon>
        <taxon>Dothideomycetidae</taxon>
        <taxon>Mycosphaerellales</taxon>
        <taxon>Mycosphaerellaceae</taxon>
        <taxon>Pseudocercospora</taxon>
    </lineage>
</organism>
<dbReference type="GO" id="GO:0008061">
    <property type="term" value="F:chitin binding"/>
    <property type="evidence" value="ECO:0007669"/>
    <property type="project" value="UniProtKB-KW"/>
</dbReference>
<evidence type="ECO:0000256" key="3">
    <source>
        <dbReference type="ARBA" id="ARBA00022737"/>
    </source>
</evidence>
<evidence type="ECO:0000256" key="1">
    <source>
        <dbReference type="ARBA" id="ARBA00022669"/>
    </source>
</evidence>
<sequence length="128" mass="13722">MLPITSMALLATLTLAATSYARATYVRDDTPAFVCPSVDIQTTKCMGPKDCLYPNPKTCNGYIQCSPADGSYSTGIVHEMPCPSGLLWNDNQKWCDWPENTTCGMAKTGGATTVDATTQDTTPGKYHG</sequence>
<evidence type="ECO:0000256" key="2">
    <source>
        <dbReference type="ARBA" id="ARBA00022729"/>
    </source>
</evidence>
<dbReference type="EMBL" id="LFZO01000522">
    <property type="protein sequence ID" value="KXT07835.1"/>
    <property type="molecule type" value="Genomic_DNA"/>
</dbReference>
<reference evidence="8 9" key="1">
    <citation type="submission" date="2015-07" db="EMBL/GenBank/DDBJ databases">
        <title>Comparative genomics of the Sigatoka disease complex on banana suggests a link between parallel evolutionary changes in Pseudocercospora fijiensis and Pseudocercospora eumusae and increased virulence on the banana host.</title>
        <authorList>
            <person name="Chang T.-C."/>
            <person name="Salvucci A."/>
            <person name="Crous P.W."/>
            <person name="Stergiopoulos I."/>
        </authorList>
    </citation>
    <scope>NUCLEOTIDE SEQUENCE [LARGE SCALE GENOMIC DNA]</scope>
    <source>
        <strain evidence="8 9">CBS 116634</strain>
    </source>
</reference>
<keyword evidence="9" id="KW-1185">Reference proteome</keyword>
<dbReference type="AlphaFoldDB" id="A0A139HZE2"/>
<dbReference type="PANTHER" id="PTHR23301:SF0">
    <property type="entry name" value="CHITIN-BINDING TYPE-2 DOMAIN-CONTAINING PROTEIN-RELATED"/>
    <property type="match status" value="1"/>
</dbReference>